<reference evidence="1" key="1">
    <citation type="journal article" date="2021" name="mSystems">
        <title>Bacteria and Archaea Synergistically Convert Glycine Betaine to Biogenic Methane in the Formosa Cold Seep of the South China Sea.</title>
        <authorList>
            <person name="Li L."/>
            <person name="Zhang W."/>
            <person name="Zhang S."/>
            <person name="Song L."/>
            <person name="Sun Q."/>
            <person name="Zhang H."/>
            <person name="Xiang H."/>
            <person name="Dong X."/>
        </authorList>
    </citation>
    <scope>NUCLEOTIDE SEQUENCE</scope>
    <source>
        <strain evidence="1">LLY</strain>
    </source>
</reference>
<comment type="caution">
    <text evidence="1">The sequence shown here is derived from an EMBL/GenBank/DDBJ whole genome shotgun (WGS) entry which is preliminary data.</text>
</comment>
<dbReference type="EMBL" id="JAGSOI010000013">
    <property type="protein sequence ID" value="MCM1986333.1"/>
    <property type="molecule type" value="Genomic_DNA"/>
</dbReference>
<dbReference type="AlphaFoldDB" id="A0A9E4ZFQ1"/>
<evidence type="ECO:0000313" key="1">
    <source>
        <dbReference type="EMBL" id="MCM1986333.1"/>
    </source>
</evidence>
<sequence length="152" mass="16951">MSFDSYICGENAAIRSRQPVVEENGFEVSVLDITNPDDAALAMRNIGVTGTGSTIMKNNTVNRVLRINNITTTTEALIIKQEILARGEDAALERDAVSHETEETDVIVMGTFLQVRKLTDKLECQARNLPLISKMIKEALKQESDVEYCYLR</sequence>
<organism evidence="1 2">
    <name type="scientific">Methanococcoides seepicolus</name>
    <dbReference type="NCBI Taxonomy" id="2828780"/>
    <lineage>
        <taxon>Archaea</taxon>
        <taxon>Methanobacteriati</taxon>
        <taxon>Methanobacteriota</taxon>
        <taxon>Stenosarchaea group</taxon>
        <taxon>Methanomicrobia</taxon>
        <taxon>Methanosarcinales</taxon>
        <taxon>Methanosarcinaceae</taxon>
        <taxon>Methanococcoides</taxon>
    </lineage>
</organism>
<keyword evidence="2" id="KW-1185">Reference proteome</keyword>
<proteinExistence type="predicted"/>
<protein>
    <submittedName>
        <fullName evidence="1">Uncharacterized protein</fullName>
    </submittedName>
</protein>
<name>A0A9E4ZFQ1_9EURY</name>
<dbReference type="RefSeq" id="WP_250867716.1">
    <property type="nucleotide sequence ID" value="NZ_JAGSOI010000013.1"/>
</dbReference>
<evidence type="ECO:0000313" key="2">
    <source>
        <dbReference type="Proteomes" id="UP001056766"/>
    </source>
</evidence>
<reference evidence="1" key="2">
    <citation type="submission" date="2021-04" db="EMBL/GenBank/DDBJ databases">
        <authorList>
            <person name="Dong X."/>
        </authorList>
    </citation>
    <scope>NUCLEOTIDE SEQUENCE</scope>
    <source>
        <strain evidence="1">LLY</strain>
    </source>
</reference>
<accession>A0A9E4ZFQ1</accession>
<dbReference type="Proteomes" id="UP001056766">
    <property type="component" value="Unassembled WGS sequence"/>
</dbReference>
<gene>
    <name evidence="1" type="ORF">KDK67_04850</name>
</gene>